<name>A0A9Q1GCJ9_SYNKA</name>
<evidence type="ECO:0000313" key="1">
    <source>
        <dbReference type="EMBL" id="KAJ8381040.1"/>
    </source>
</evidence>
<dbReference type="Proteomes" id="UP001152622">
    <property type="component" value="Chromosome 1"/>
</dbReference>
<evidence type="ECO:0000313" key="2">
    <source>
        <dbReference type="Proteomes" id="UP001152622"/>
    </source>
</evidence>
<reference evidence="1" key="1">
    <citation type="journal article" date="2023" name="Science">
        <title>Genome structures resolve the early diversification of teleost fishes.</title>
        <authorList>
            <person name="Parey E."/>
            <person name="Louis A."/>
            <person name="Montfort J."/>
            <person name="Bouchez O."/>
            <person name="Roques C."/>
            <person name="Iampietro C."/>
            <person name="Lluch J."/>
            <person name="Castinel A."/>
            <person name="Donnadieu C."/>
            <person name="Desvignes T."/>
            <person name="Floi Bucao C."/>
            <person name="Jouanno E."/>
            <person name="Wen M."/>
            <person name="Mejri S."/>
            <person name="Dirks R."/>
            <person name="Jansen H."/>
            <person name="Henkel C."/>
            <person name="Chen W.J."/>
            <person name="Zahm M."/>
            <person name="Cabau C."/>
            <person name="Klopp C."/>
            <person name="Thompson A.W."/>
            <person name="Robinson-Rechavi M."/>
            <person name="Braasch I."/>
            <person name="Lecointre G."/>
            <person name="Bobe J."/>
            <person name="Postlethwait J.H."/>
            <person name="Berthelot C."/>
            <person name="Roest Crollius H."/>
            <person name="Guiguen Y."/>
        </authorList>
    </citation>
    <scope>NUCLEOTIDE SEQUENCE</scope>
    <source>
        <strain evidence="1">WJC10195</strain>
    </source>
</reference>
<accession>A0A9Q1GCJ9</accession>
<protein>
    <submittedName>
        <fullName evidence="1">Uncharacterized protein</fullName>
    </submittedName>
</protein>
<sequence length="105" mass="11600">MAFYGACVQQPVTLFTTFAQGHKHSKNRMTANPAAGPFDAAQCSTSSSLRLPRISQRLPAPWRRSEVGPGASLDCDAELRDATNRWRARVSLAKQLVTNQRQNDN</sequence>
<proteinExistence type="predicted"/>
<gene>
    <name evidence="1" type="ORF">SKAU_G00018180</name>
</gene>
<organism evidence="1 2">
    <name type="scientific">Synaphobranchus kaupii</name>
    <name type="common">Kaup's arrowtooth eel</name>
    <dbReference type="NCBI Taxonomy" id="118154"/>
    <lineage>
        <taxon>Eukaryota</taxon>
        <taxon>Metazoa</taxon>
        <taxon>Chordata</taxon>
        <taxon>Craniata</taxon>
        <taxon>Vertebrata</taxon>
        <taxon>Euteleostomi</taxon>
        <taxon>Actinopterygii</taxon>
        <taxon>Neopterygii</taxon>
        <taxon>Teleostei</taxon>
        <taxon>Anguilliformes</taxon>
        <taxon>Synaphobranchidae</taxon>
        <taxon>Synaphobranchus</taxon>
    </lineage>
</organism>
<dbReference type="AlphaFoldDB" id="A0A9Q1GCJ9"/>
<keyword evidence="2" id="KW-1185">Reference proteome</keyword>
<dbReference type="EMBL" id="JAINUF010000001">
    <property type="protein sequence ID" value="KAJ8381040.1"/>
    <property type="molecule type" value="Genomic_DNA"/>
</dbReference>
<comment type="caution">
    <text evidence="1">The sequence shown here is derived from an EMBL/GenBank/DDBJ whole genome shotgun (WGS) entry which is preliminary data.</text>
</comment>